<accession>A0A8J7LLE6</accession>
<proteinExistence type="predicted"/>
<dbReference type="RefSeq" id="WP_228850011.1">
    <property type="nucleotide sequence ID" value="NZ_JADCKQ010000017.1"/>
</dbReference>
<dbReference type="EMBL" id="JADCKQ010000017">
    <property type="protein sequence ID" value="MBI1495305.1"/>
    <property type="molecule type" value="Genomic_DNA"/>
</dbReference>
<keyword evidence="1" id="KW-0732">Signal</keyword>
<feature type="chain" id="PRO_5035267721" description="Secreted protein" evidence="1">
    <location>
        <begin position="18"/>
        <end position="114"/>
    </location>
</feature>
<name>A0A8J7LLE6_9RHOB</name>
<organism evidence="2 3">
    <name type="scientific">Halocynthiibacter styelae</name>
    <dbReference type="NCBI Taxonomy" id="2761955"/>
    <lineage>
        <taxon>Bacteria</taxon>
        <taxon>Pseudomonadati</taxon>
        <taxon>Pseudomonadota</taxon>
        <taxon>Alphaproteobacteria</taxon>
        <taxon>Rhodobacterales</taxon>
        <taxon>Paracoccaceae</taxon>
        <taxon>Halocynthiibacter</taxon>
    </lineage>
</organism>
<sequence>MKYLAFAAALLTTPAIAEETRLTGPEIQELLPTIVVTGNQTWQNFDLNGDTRYDDARGPSHGWWDVRGNQYCSAWGSREPSYWSCYQVWRDGETLIWTNDSGHRTENHIQPRQN</sequence>
<keyword evidence="3" id="KW-1185">Reference proteome</keyword>
<protein>
    <recommendedName>
        <fullName evidence="4">Secreted protein</fullName>
    </recommendedName>
</protein>
<reference evidence="2" key="1">
    <citation type="submission" date="2020-10" db="EMBL/GenBank/DDBJ databases">
        <title>Paenihalocynthiibacter styelae gen. nov., sp. nov., isolated from stalked sea squirt Styela clava.</title>
        <authorList>
            <person name="Kim Y.-O."/>
            <person name="Yoon J.-H."/>
        </authorList>
    </citation>
    <scope>NUCLEOTIDE SEQUENCE</scope>
    <source>
        <strain evidence="2">MYP1-1</strain>
    </source>
</reference>
<evidence type="ECO:0000256" key="1">
    <source>
        <dbReference type="SAM" id="SignalP"/>
    </source>
</evidence>
<evidence type="ECO:0000313" key="3">
    <source>
        <dbReference type="Proteomes" id="UP000640583"/>
    </source>
</evidence>
<dbReference type="Proteomes" id="UP000640583">
    <property type="component" value="Unassembled WGS sequence"/>
</dbReference>
<dbReference type="AlphaFoldDB" id="A0A8J7LLE6"/>
<comment type="caution">
    <text evidence="2">The sequence shown here is derived from an EMBL/GenBank/DDBJ whole genome shotgun (WGS) entry which is preliminary data.</text>
</comment>
<gene>
    <name evidence="2" type="ORF">H1D41_16810</name>
</gene>
<feature type="signal peptide" evidence="1">
    <location>
        <begin position="1"/>
        <end position="17"/>
    </location>
</feature>
<evidence type="ECO:0008006" key="4">
    <source>
        <dbReference type="Google" id="ProtNLM"/>
    </source>
</evidence>
<evidence type="ECO:0000313" key="2">
    <source>
        <dbReference type="EMBL" id="MBI1495305.1"/>
    </source>
</evidence>